<dbReference type="Pfam" id="PF00078">
    <property type="entry name" value="RVT_1"/>
    <property type="match status" value="1"/>
</dbReference>
<organism evidence="1 2">
    <name type="scientific">Paramuricea clavata</name>
    <name type="common">Red gorgonian</name>
    <name type="synonym">Violescent sea-whip</name>
    <dbReference type="NCBI Taxonomy" id="317549"/>
    <lineage>
        <taxon>Eukaryota</taxon>
        <taxon>Metazoa</taxon>
        <taxon>Cnidaria</taxon>
        <taxon>Anthozoa</taxon>
        <taxon>Octocorallia</taxon>
        <taxon>Malacalcyonacea</taxon>
        <taxon>Plexauridae</taxon>
        <taxon>Paramuricea</taxon>
    </lineage>
</organism>
<accession>A0A6S7GBT1</accession>
<evidence type="ECO:0000313" key="1">
    <source>
        <dbReference type="EMBL" id="CAB3986672.1"/>
    </source>
</evidence>
<reference evidence="1" key="1">
    <citation type="submission" date="2020-04" db="EMBL/GenBank/DDBJ databases">
        <authorList>
            <person name="Alioto T."/>
            <person name="Alioto T."/>
            <person name="Gomez Garrido J."/>
        </authorList>
    </citation>
    <scope>NUCLEOTIDE SEQUENCE</scope>
    <source>
        <strain evidence="1">A484AB</strain>
    </source>
</reference>
<sequence>MFNRFFVSCATNLRSICSTTGHAFKKWLPQMEHPESFTFQQFTDSEVRTALRELKVKKATGVDGIPSRLLKDGADVFAYPLTVLFNLSVQQCKIPGEWKKAKVSPLYKNGAKSDPKHFRPISVLPVVSKSGFRKEHSTETAVTHFADQILMGMDKGLVTGAVFIDLAKAFDTNDHDVLIHKLKHYGVSNESLLWFKDYFCSRKQFVTIDSHRSEELDIACGVPQGSILGPLLFIIYINDLSSCMRSCSVSMFADDTAIYFAASTVDVVNDNINEDLNCLSEWLKDNYLVLNITKTNCILFCSQRHAERNRALTVNFFGSCIESVITFKYLGVVFDSHMTWKDQADHVYKKVAVRVNVLRRIRTFLTEKAAIHVYNGIILAVFDYCVITWSSLLQQDEDRLQRLQHRAARIITLSERSSKAMEKFKWSSLNCRRSYHKAILVYKCLHSLVPNYFLNYFKKFSNVHSYNTRHKNRLILPKVKYNFGKNTFIFSGVQVYNMLPDHVMKAESIHTFARLVRIVCNELSY</sequence>
<dbReference type="InterPro" id="IPR043502">
    <property type="entry name" value="DNA/RNA_pol_sf"/>
</dbReference>
<dbReference type="SUPFAM" id="SSF56672">
    <property type="entry name" value="DNA/RNA polymerases"/>
    <property type="match status" value="1"/>
</dbReference>
<dbReference type="AlphaFoldDB" id="A0A6S7GBT1"/>
<name>A0A6S7GBT1_PARCT</name>
<dbReference type="Proteomes" id="UP001152795">
    <property type="component" value="Unassembled WGS sequence"/>
</dbReference>
<proteinExistence type="predicted"/>
<dbReference type="PANTHER" id="PTHR33332">
    <property type="entry name" value="REVERSE TRANSCRIPTASE DOMAIN-CONTAINING PROTEIN"/>
    <property type="match status" value="1"/>
</dbReference>
<dbReference type="OrthoDB" id="5985125at2759"/>
<protein>
    <submittedName>
        <fullName evidence="1">Uncharacterized protein</fullName>
    </submittedName>
</protein>
<dbReference type="InterPro" id="IPR000477">
    <property type="entry name" value="RT_dom"/>
</dbReference>
<evidence type="ECO:0000313" key="2">
    <source>
        <dbReference type="Proteomes" id="UP001152795"/>
    </source>
</evidence>
<dbReference type="EMBL" id="CACRXK020001054">
    <property type="protein sequence ID" value="CAB3986672.1"/>
    <property type="molecule type" value="Genomic_DNA"/>
</dbReference>
<comment type="caution">
    <text evidence="1">The sequence shown here is derived from an EMBL/GenBank/DDBJ whole genome shotgun (WGS) entry which is preliminary data.</text>
</comment>
<keyword evidence="2" id="KW-1185">Reference proteome</keyword>
<dbReference type="CDD" id="cd01650">
    <property type="entry name" value="RT_nLTR_like"/>
    <property type="match status" value="1"/>
</dbReference>
<gene>
    <name evidence="1" type="ORF">PACLA_8A061240</name>
</gene>
<dbReference type="PROSITE" id="PS50878">
    <property type="entry name" value="RT_POL"/>
    <property type="match status" value="1"/>
</dbReference>